<name>A0ABR4HBE5_9EURO</name>
<proteinExistence type="predicted"/>
<dbReference type="Proteomes" id="UP001610335">
    <property type="component" value="Unassembled WGS sequence"/>
</dbReference>
<dbReference type="EMBL" id="JBFXLS010000164">
    <property type="protein sequence ID" value="KAL2812793.1"/>
    <property type="molecule type" value="Genomic_DNA"/>
</dbReference>
<evidence type="ECO:0000313" key="2">
    <source>
        <dbReference type="EMBL" id="KAL2812793.1"/>
    </source>
</evidence>
<evidence type="ECO:0000313" key="3">
    <source>
        <dbReference type="Proteomes" id="UP001610335"/>
    </source>
</evidence>
<comment type="caution">
    <text evidence="2">The sequence shown here is derived from an EMBL/GenBank/DDBJ whole genome shotgun (WGS) entry which is preliminary data.</text>
</comment>
<feature type="region of interest" description="Disordered" evidence="1">
    <location>
        <begin position="20"/>
        <end position="49"/>
    </location>
</feature>
<evidence type="ECO:0000256" key="1">
    <source>
        <dbReference type="SAM" id="MobiDB-lite"/>
    </source>
</evidence>
<reference evidence="2 3" key="1">
    <citation type="submission" date="2024-07" db="EMBL/GenBank/DDBJ databases">
        <title>Section-level genome sequencing and comparative genomics of Aspergillus sections Usti and Cavernicolus.</title>
        <authorList>
            <consortium name="Lawrence Berkeley National Laboratory"/>
            <person name="Nybo J.L."/>
            <person name="Vesth T.C."/>
            <person name="Theobald S."/>
            <person name="Frisvad J.C."/>
            <person name="Larsen T.O."/>
            <person name="Kjaerboelling I."/>
            <person name="Rothschild-Mancinelli K."/>
            <person name="Lyhne E.K."/>
            <person name="Kogle M.E."/>
            <person name="Barry K."/>
            <person name="Clum A."/>
            <person name="Na H."/>
            <person name="Ledsgaard L."/>
            <person name="Lin J."/>
            <person name="Lipzen A."/>
            <person name="Kuo A."/>
            <person name="Riley R."/>
            <person name="Mondo S."/>
            <person name="LaButti K."/>
            <person name="Haridas S."/>
            <person name="Pangalinan J."/>
            <person name="Salamov A.A."/>
            <person name="Simmons B.A."/>
            <person name="Magnuson J.K."/>
            <person name="Chen J."/>
            <person name="Drula E."/>
            <person name="Henrissat B."/>
            <person name="Wiebenga A."/>
            <person name="Lubbers R.J."/>
            <person name="Gomes A.C."/>
            <person name="Makela M.R."/>
            <person name="Stajich J."/>
            <person name="Grigoriev I.V."/>
            <person name="Mortensen U.H."/>
            <person name="De vries R.P."/>
            <person name="Baker S.E."/>
            <person name="Andersen M.R."/>
        </authorList>
    </citation>
    <scope>NUCLEOTIDE SEQUENCE [LARGE SCALE GENOMIC DNA]</scope>
    <source>
        <strain evidence="2 3">CBS 600.67</strain>
    </source>
</reference>
<keyword evidence="3" id="KW-1185">Reference proteome</keyword>
<feature type="compositionally biased region" description="Basic and acidic residues" evidence="1">
    <location>
        <begin position="20"/>
        <end position="47"/>
    </location>
</feature>
<protein>
    <submittedName>
        <fullName evidence="2">Uncharacterized protein</fullName>
    </submittedName>
</protein>
<accession>A0ABR4HBE5</accession>
<sequence>MSGTSSPDYKALFLKEAELQKQEEKRRKQAEYRQDLAEDQHKQEQRRNQSKTFGEFIHACHILLSRPLKVEAPARSTQRIIPPPTGKYCPARLRLWEDCPARQQAIYDAVSLSVAVLHVVWCMDHQQYSCRPLSISVLR</sequence>
<gene>
    <name evidence="2" type="ORF">BDW59DRAFT_167719</name>
</gene>
<organism evidence="2 3">
    <name type="scientific">Aspergillus cavernicola</name>
    <dbReference type="NCBI Taxonomy" id="176166"/>
    <lineage>
        <taxon>Eukaryota</taxon>
        <taxon>Fungi</taxon>
        <taxon>Dikarya</taxon>
        <taxon>Ascomycota</taxon>
        <taxon>Pezizomycotina</taxon>
        <taxon>Eurotiomycetes</taxon>
        <taxon>Eurotiomycetidae</taxon>
        <taxon>Eurotiales</taxon>
        <taxon>Aspergillaceae</taxon>
        <taxon>Aspergillus</taxon>
        <taxon>Aspergillus subgen. Nidulantes</taxon>
    </lineage>
</organism>